<accession>A0A8H7GNE5</accession>
<reference evidence="3" key="1">
    <citation type="submission" date="2020-10" db="EMBL/GenBank/DDBJ databases">
        <title>The Whole-Genome Sequence of Metschnikowia persimmonesis, a Novel Endophytic Yeast Species Isolated from Medicinal Plant Diospyros kaki Thumb.</title>
        <authorList>
            <person name="Rahmat E."/>
            <person name="Kang Y."/>
        </authorList>
    </citation>
    <scope>NUCLEOTIDE SEQUENCE</scope>
    <source>
        <strain evidence="3">KIOM G15050</strain>
    </source>
</reference>
<feature type="region of interest" description="Disordered" evidence="1">
    <location>
        <begin position="83"/>
        <end position="103"/>
    </location>
</feature>
<proteinExistence type="predicted"/>
<dbReference type="OrthoDB" id="7722975at2759"/>
<dbReference type="InterPro" id="IPR053828">
    <property type="entry name" value="Nucleosidase_C"/>
</dbReference>
<dbReference type="Proteomes" id="UP000649328">
    <property type="component" value="Unassembled WGS sequence"/>
</dbReference>
<sequence length="232" mass="25904">MFHTQKDSRNLTNEERIIIINTGSVRYDLYKGPYTVDSHFIVSPFENDWVKVSLPKDIALKIAPKLNEREYILSAGDGDGYLKPPHQRHLQSEPVAQKPGQSSFTYPDLDSDVDAKGHLSKGYVTFDDFGHSGDDTPHRAVVNYAIPNVVQSLELNPGLNGTVDVVFYSFLIPNVRSAVESLEGEFVDLQFYSSTYLGVFSTSLWQAIRSDCGTGVFESHTPRVLSQSRLDA</sequence>
<evidence type="ECO:0000313" key="4">
    <source>
        <dbReference type="Proteomes" id="UP000649328"/>
    </source>
</evidence>
<name>A0A8H7GNE5_9ASCO</name>
<protein>
    <recommendedName>
        <fullName evidence="2">Putative 5'-nucleotidase C-terminal domain-containing protein</fullName>
    </recommendedName>
</protein>
<dbReference type="Gene3D" id="3.90.780.10">
    <property type="entry name" value="5'-Nucleotidase, C-terminal domain"/>
    <property type="match status" value="2"/>
</dbReference>
<dbReference type="AlphaFoldDB" id="A0A8H7GNE5"/>
<feature type="domain" description="Putative 5'-nucleotidase C-terminal" evidence="2">
    <location>
        <begin position="11"/>
        <end position="175"/>
    </location>
</feature>
<evidence type="ECO:0000256" key="1">
    <source>
        <dbReference type="SAM" id="MobiDB-lite"/>
    </source>
</evidence>
<comment type="caution">
    <text evidence="3">The sequence shown here is derived from an EMBL/GenBank/DDBJ whole genome shotgun (WGS) entry which is preliminary data.</text>
</comment>
<evidence type="ECO:0000259" key="2">
    <source>
        <dbReference type="Pfam" id="PF21953"/>
    </source>
</evidence>
<dbReference type="GO" id="GO:0009166">
    <property type="term" value="P:nucleotide catabolic process"/>
    <property type="evidence" value="ECO:0007669"/>
    <property type="project" value="InterPro"/>
</dbReference>
<dbReference type="SUPFAM" id="SSF55816">
    <property type="entry name" value="5'-nucleotidase (syn. UDP-sugar hydrolase), C-terminal domain"/>
    <property type="match status" value="1"/>
</dbReference>
<evidence type="ECO:0000313" key="3">
    <source>
        <dbReference type="EMBL" id="KAF7999701.1"/>
    </source>
</evidence>
<keyword evidence="4" id="KW-1185">Reference proteome</keyword>
<organism evidence="3 4">
    <name type="scientific">Metschnikowia pulcherrima</name>
    <dbReference type="NCBI Taxonomy" id="27326"/>
    <lineage>
        <taxon>Eukaryota</taxon>
        <taxon>Fungi</taxon>
        <taxon>Dikarya</taxon>
        <taxon>Ascomycota</taxon>
        <taxon>Saccharomycotina</taxon>
        <taxon>Pichiomycetes</taxon>
        <taxon>Metschnikowiaceae</taxon>
        <taxon>Metschnikowia</taxon>
    </lineage>
</organism>
<gene>
    <name evidence="3" type="ORF">HF325_005550</name>
</gene>
<dbReference type="InterPro" id="IPR036907">
    <property type="entry name" value="5'-Nucleotdase_C_sf"/>
</dbReference>
<dbReference type="Pfam" id="PF21953">
    <property type="entry name" value="NadN_nucleosid_C"/>
    <property type="match status" value="1"/>
</dbReference>
<dbReference type="EMBL" id="JACBPP010000008">
    <property type="protein sequence ID" value="KAF7999701.1"/>
    <property type="molecule type" value="Genomic_DNA"/>
</dbReference>
<dbReference type="GO" id="GO:0016787">
    <property type="term" value="F:hydrolase activity"/>
    <property type="evidence" value="ECO:0007669"/>
    <property type="project" value="InterPro"/>
</dbReference>